<dbReference type="SUPFAM" id="SSF52540">
    <property type="entry name" value="P-loop containing nucleoside triphosphate hydrolases"/>
    <property type="match status" value="1"/>
</dbReference>
<dbReference type="Proteomes" id="UP000622890">
    <property type="component" value="Unassembled WGS sequence"/>
</dbReference>
<comment type="caution">
    <text evidence="1">The sequence shown here is derived from an EMBL/GenBank/DDBJ whole genome shotgun (WGS) entry which is preliminary data.</text>
</comment>
<evidence type="ECO:0000313" key="2">
    <source>
        <dbReference type="Proteomes" id="UP000622890"/>
    </source>
</evidence>
<dbReference type="Gene3D" id="3.40.50.300">
    <property type="entry name" value="P-loop containing nucleotide triphosphate hydrolases"/>
    <property type="match status" value="1"/>
</dbReference>
<reference evidence="1" key="1">
    <citation type="submission" date="2021-01" db="EMBL/GenBank/DDBJ databases">
        <title>Genome sequence of strain Noviherbaspirillum sp. DKR-6.</title>
        <authorList>
            <person name="Chaudhary D.K."/>
        </authorList>
    </citation>
    <scope>NUCLEOTIDE SEQUENCE</scope>
    <source>
        <strain evidence="1">DKR-6</strain>
    </source>
</reference>
<sequence>MFASPKGGVGKTTSCLLLAQMLARTGAKVAIIDADGRHRCSRWIKDESGARHAGIPENIQVEDAGSEDIQDKIEAAAATADYVLVDLQGAADLTMYEAIQLSDFVVIPTKPSDMDVEEATATIRLIYKHQKTIQKAGNPDYRLPFGVLFTMTNAALRSRTMKHIEANLIAARIPIFETEINERDAYRAFYSFRTTLDQLTEKEAPNVSKAIENADRFAREVLDAAAGKKDLTPPAAANTGAQA</sequence>
<dbReference type="InterPro" id="IPR009744">
    <property type="entry name" value="VirC1"/>
</dbReference>
<dbReference type="CDD" id="cd02042">
    <property type="entry name" value="ParAB_family"/>
    <property type="match status" value="1"/>
</dbReference>
<dbReference type="AlphaFoldDB" id="A0A934T4A4"/>
<organism evidence="1 2">
    <name type="scientific">Noviherbaspirillum pedocola</name>
    <dbReference type="NCBI Taxonomy" id="2801341"/>
    <lineage>
        <taxon>Bacteria</taxon>
        <taxon>Pseudomonadati</taxon>
        <taxon>Pseudomonadota</taxon>
        <taxon>Betaproteobacteria</taxon>
        <taxon>Burkholderiales</taxon>
        <taxon>Oxalobacteraceae</taxon>
        <taxon>Noviherbaspirillum</taxon>
    </lineage>
</organism>
<dbReference type="EMBL" id="JAEPBG010000043">
    <property type="protein sequence ID" value="MBK4739223.1"/>
    <property type="molecule type" value="Genomic_DNA"/>
</dbReference>
<dbReference type="Pfam" id="PF07015">
    <property type="entry name" value="VirC1"/>
    <property type="match status" value="1"/>
</dbReference>
<dbReference type="PANTHER" id="PTHR13696">
    <property type="entry name" value="P-LOOP CONTAINING NUCLEOSIDE TRIPHOSPHATE HYDROLASE"/>
    <property type="match status" value="1"/>
</dbReference>
<proteinExistence type="predicted"/>
<name>A0A934T4A4_9BURK</name>
<dbReference type="RefSeq" id="WP_200598593.1">
    <property type="nucleotide sequence ID" value="NZ_JAEPBG010000043.1"/>
</dbReference>
<dbReference type="PIRSF" id="PIRSF009320">
    <property type="entry name" value="Nuc_binding_HP_1000"/>
    <property type="match status" value="1"/>
</dbReference>
<accession>A0A934T4A4</accession>
<dbReference type="InterPro" id="IPR027417">
    <property type="entry name" value="P-loop_NTPase"/>
</dbReference>
<dbReference type="PANTHER" id="PTHR13696:SF96">
    <property type="entry name" value="COBQ_COBB_MIND_PARA NUCLEOTIDE BINDING DOMAIN-CONTAINING PROTEIN"/>
    <property type="match status" value="1"/>
</dbReference>
<dbReference type="InterPro" id="IPR050678">
    <property type="entry name" value="DNA_Partitioning_ATPase"/>
</dbReference>
<keyword evidence="2" id="KW-1185">Reference proteome</keyword>
<protein>
    <submittedName>
        <fullName evidence="1">ParA family protein</fullName>
    </submittedName>
</protein>
<gene>
    <name evidence="1" type="ORF">JJB74_31915</name>
</gene>
<evidence type="ECO:0000313" key="1">
    <source>
        <dbReference type="EMBL" id="MBK4739223.1"/>
    </source>
</evidence>